<keyword evidence="1" id="KW-0812">Transmembrane</keyword>
<proteinExistence type="predicted"/>
<keyword evidence="1" id="KW-0472">Membrane</keyword>
<name>A0ABU0D2Y9_9BACI</name>
<gene>
    <name evidence="2" type="ORF">J2S14_001582</name>
</gene>
<evidence type="ECO:0000256" key="1">
    <source>
        <dbReference type="SAM" id="Phobius"/>
    </source>
</evidence>
<accession>A0ABU0D2Y9</accession>
<feature type="transmembrane region" description="Helical" evidence="1">
    <location>
        <begin position="44"/>
        <end position="64"/>
    </location>
</feature>
<dbReference type="Gene3D" id="1.10.3950.10">
    <property type="entry name" value="putative ecf-type sigma factor negative effector from bacillus cereus"/>
    <property type="match status" value="1"/>
</dbReference>
<sequence>MSMKEWMDLDIDNLELLEVTDIEKARVKQHVLKKRKKSPVWRNIAVASVILIGTGFTFGSSYIVDAAQSLISQLFGSKENLMQTYPDEDPEKFDVMEQSLVVAEENLTEEEFSNYTLLLKELVEIKSKVEEESREPTSKEAKRLHQLTESMRTYEKKYAPILAQQMASFPIAKPTYIPKDYKQVDEFFYIENKGEEPIVNLEYKEGEFGFSTSQQELNQTNDLESLWENFEEIESYSLNGFEFIYVYSEEMNKTGMRVFVPEKRYKVTLIADNLSKEEMEKVLLSMVNK</sequence>
<keyword evidence="1" id="KW-1133">Transmembrane helix</keyword>
<organism evidence="2 3">
    <name type="scientific">Lederbergia wuyishanensis</name>
    <dbReference type="NCBI Taxonomy" id="1347903"/>
    <lineage>
        <taxon>Bacteria</taxon>
        <taxon>Bacillati</taxon>
        <taxon>Bacillota</taxon>
        <taxon>Bacilli</taxon>
        <taxon>Bacillales</taxon>
        <taxon>Bacillaceae</taxon>
        <taxon>Lederbergia</taxon>
    </lineage>
</organism>
<dbReference type="RefSeq" id="WP_244680698.1">
    <property type="nucleotide sequence ID" value="NZ_JALIRM010000002.1"/>
</dbReference>
<evidence type="ECO:0000313" key="2">
    <source>
        <dbReference type="EMBL" id="MDQ0342770.1"/>
    </source>
</evidence>
<evidence type="ECO:0008006" key="4">
    <source>
        <dbReference type="Google" id="ProtNLM"/>
    </source>
</evidence>
<keyword evidence="3" id="KW-1185">Reference proteome</keyword>
<evidence type="ECO:0000313" key="3">
    <source>
        <dbReference type="Proteomes" id="UP001232343"/>
    </source>
</evidence>
<dbReference type="InterPro" id="IPR038267">
    <property type="entry name" value="ECF_sigma_eff"/>
</dbReference>
<comment type="caution">
    <text evidence="2">The sequence shown here is derived from an EMBL/GenBank/DDBJ whole genome shotgun (WGS) entry which is preliminary data.</text>
</comment>
<dbReference type="Proteomes" id="UP001232343">
    <property type="component" value="Unassembled WGS sequence"/>
</dbReference>
<protein>
    <recommendedName>
        <fullName evidence="4">DUF4367 domain-containing protein</fullName>
    </recommendedName>
</protein>
<dbReference type="EMBL" id="JAUSUO010000002">
    <property type="protein sequence ID" value="MDQ0342770.1"/>
    <property type="molecule type" value="Genomic_DNA"/>
</dbReference>
<reference evidence="2 3" key="1">
    <citation type="submission" date="2023-07" db="EMBL/GenBank/DDBJ databases">
        <title>Genomic Encyclopedia of Type Strains, Phase IV (KMG-IV): sequencing the most valuable type-strain genomes for metagenomic binning, comparative biology and taxonomic classification.</title>
        <authorList>
            <person name="Goeker M."/>
        </authorList>
    </citation>
    <scope>NUCLEOTIDE SEQUENCE [LARGE SCALE GENOMIC DNA]</scope>
    <source>
        <strain evidence="2 3">DSM 27848</strain>
    </source>
</reference>